<feature type="non-terminal residue" evidence="2">
    <location>
        <position position="1"/>
    </location>
</feature>
<protein>
    <submittedName>
        <fullName evidence="2">Uncharacterized protein</fullName>
    </submittedName>
</protein>
<dbReference type="AlphaFoldDB" id="A0A1B7P0G6"/>
<evidence type="ECO:0000313" key="2">
    <source>
        <dbReference type="EMBL" id="OAX82522.1"/>
    </source>
</evidence>
<evidence type="ECO:0000256" key="1">
    <source>
        <dbReference type="SAM" id="Phobius"/>
    </source>
</evidence>
<feature type="transmembrane region" description="Helical" evidence="1">
    <location>
        <begin position="321"/>
        <end position="343"/>
    </location>
</feature>
<evidence type="ECO:0000313" key="3">
    <source>
        <dbReference type="Proteomes" id="UP000091918"/>
    </source>
</evidence>
<name>A0A1B7P0G6_9EURO</name>
<accession>A0A1B7P0G6</accession>
<keyword evidence="1" id="KW-1133">Transmembrane helix</keyword>
<organism evidence="2 3">
    <name type="scientific">Emergomyces africanus</name>
    <dbReference type="NCBI Taxonomy" id="1955775"/>
    <lineage>
        <taxon>Eukaryota</taxon>
        <taxon>Fungi</taxon>
        <taxon>Dikarya</taxon>
        <taxon>Ascomycota</taxon>
        <taxon>Pezizomycotina</taxon>
        <taxon>Eurotiomycetes</taxon>
        <taxon>Eurotiomycetidae</taxon>
        <taxon>Onygenales</taxon>
        <taxon>Ajellomycetaceae</taxon>
        <taxon>Emergomyces</taxon>
    </lineage>
</organism>
<keyword evidence="1" id="KW-0812">Transmembrane</keyword>
<dbReference type="OrthoDB" id="4207198at2759"/>
<sequence>IAAYLKSATSPSIDRVIEHLTDKDLIRLEDTIESLNSARLFVFAILGWQTMLYMPSLGTCPPGQLAVADEQNGFRGGAFMQLRQDLFCSRHDLPEFLMGFGILLPAKNLCLAVDTEERLAFDRLDKITPRDFNASLISTIGHLQIKWVDILSCHMEFDPITKKLYLFRFPSYCQASLDCKEGDREDSHGHKSVIHSCATTRGDLREWAATREVDLFMAEILLSYRLLFGQTNTSRRFFRQTAPFKGLPKNVHDLLLAHLCGTKEGYVSEYADTVEQDVYDLAEHFPILRSRIVALHSHMGRATTKTWSELWRDKRDSAQWLTFWALLVFGGLGLLFSFLQVLLQAVQLGLGR</sequence>
<keyword evidence="3" id="KW-1185">Reference proteome</keyword>
<dbReference type="Proteomes" id="UP000091918">
    <property type="component" value="Unassembled WGS sequence"/>
</dbReference>
<proteinExistence type="predicted"/>
<gene>
    <name evidence="2" type="ORF">ACJ72_03132</name>
</gene>
<keyword evidence="1" id="KW-0472">Membrane</keyword>
<dbReference type="EMBL" id="LGUA01000294">
    <property type="protein sequence ID" value="OAX82522.1"/>
    <property type="molecule type" value="Genomic_DNA"/>
</dbReference>
<comment type="caution">
    <text evidence="2">The sequence shown here is derived from an EMBL/GenBank/DDBJ whole genome shotgun (WGS) entry which is preliminary data.</text>
</comment>
<reference evidence="2 3" key="1">
    <citation type="submission" date="2015-07" db="EMBL/GenBank/DDBJ databases">
        <title>Emmonsia species relationships and genome sequence.</title>
        <authorList>
            <person name="Cuomo C.A."/>
            <person name="Schwartz I.S."/>
            <person name="Kenyon C."/>
            <person name="de Hoog G.S."/>
            <person name="Govender N.P."/>
            <person name="Botha A."/>
            <person name="Moreno L."/>
            <person name="de Vries M."/>
            <person name="Munoz J.F."/>
            <person name="Stielow J.B."/>
        </authorList>
    </citation>
    <scope>NUCLEOTIDE SEQUENCE [LARGE SCALE GENOMIC DNA]</scope>
    <source>
        <strain evidence="2 3">CBS 136260</strain>
    </source>
</reference>
<dbReference type="STRING" id="1658172.A0A1B7P0G6"/>